<protein>
    <submittedName>
        <fullName evidence="1">Uncharacterized protein</fullName>
    </submittedName>
</protein>
<dbReference type="AlphaFoldDB" id="A0A2M8F991"/>
<comment type="caution">
    <text evidence="1">The sequence shown here is derived from an EMBL/GenBank/DDBJ whole genome shotgun (WGS) entry which is preliminary data.</text>
</comment>
<dbReference type="Proteomes" id="UP000231456">
    <property type="component" value="Unassembled WGS sequence"/>
</dbReference>
<dbReference type="EMBL" id="PFRH01000124">
    <property type="protein sequence ID" value="PJC52229.1"/>
    <property type="molecule type" value="Genomic_DNA"/>
</dbReference>
<accession>A0A2M8F991</accession>
<name>A0A2M8F991_9BACT</name>
<sequence length="101" mass="11382">MVIRVGYSLIDVNIGGHRVKTREFWLNVSAPPMPGHDVILRLRDEETTCVHGQVCHSTQDPCLDVWHVEVNVLQDPDESERLCEMAEQFGVLNETCPPSKG</sequence>
<gene>
    <name evidence="1" type="ORF">CO030_03865</name>
</gene>
<proteinExistence type="predicted"/>
<evidence type="ECO:0000313" key="2">
    <source>
        <dbReference type="Proteomes" id="UP000231456"/>
    </source>
</evidence>
<reference evidence="2" key="1">
    <citation type="submission" date="2017-09" db="EMBL/GenBank/DDBJ databases">
        <title>Depth-based differentiation of microbial function through sediment-hosted aquifers and enrichment of novel symbionts in the deep terrestrial subsurface.</title>
        <authorList>
            <person name="Probst A.J."/>
            <person name="Ladd B."/>
            <person name="Jarett J.K."/>
            <person name="Geller-Mcgrath D.E."/>
            <person name="Sieber C.M.K."/>
            <person name="Emerson J.B."/>
            <person name="Anantharaman K."/>
            <person name="Thomas B.C."/>
            <person name="Malmstrom R."/>
            <person name="Stieglmeier M."/>
            <person name="Klingl A."/>
            <person name="Woyke T."/>
            <person name="Ryan C.M."/>
            <person name="Banfield J.F."/>
        </authorList>
    </citation>
    <scope>NUCLEOTIDE SEQUENCE [LARGE SCALE GENOMIC DNA]</scope>
</reference>
<organism evidence="1 2">
    <name type="scientific">Candidatus Magasanikbacteria bacterium CG_4_9_14_0_2_um_filter_42_11</name>
    <dbReference type="NCBI Taxonomy" id="1974643"/>
    <lineage>
        <taxon>Bacteria</taxon>
        <taxon>Candidatus Magasanikiibacteriota</taxon>
    </lineage>
</organism>
<evidence type="ECO:0000313" key="1">
    <source>
        <dbReference type="EMBL" id="PJC52229.1"/>
    </source>
</evidence>